<keyword evidence="1" id="KW-0812">Transmembrane</keyword>
<dbReference type="AlphaFoldDB" id="A0A2N5ED46"/>
<gene>
    <name evidence="2" type="ORF">CYR32_01520</name>
</gene>
<evidence type="ECO:0000256" key="1">
    <source>
        <dbReference type="SAM" id="Phobius"/>
    </source>
</evidence>
<comment type="caution">
    <text evidence="2">The sequence shown here is derived from an EMBL/GenBank/DDBJ whole genome shotgun (WGS) entry which is preliminary data.</text>
</comment>
<dbReference type="EMBL" id="PJZH01000001">
    <property type="protein sequence ID" value="PLR40449.1"/>
    <property type="molecule type" value="Genomic_DNA"/>
</dbReference>
<feature type="transmembrane region" description="Helical" evidence="1">
    <location>
        <begin position="46"/>
        <end position="73"/>
    </location>
</feature>
<evidence type="ECO:0000313" key="3">
    <source>
        <dbReference type="Proteomes" id="UP000234503"/>
    </source>
</evidence>
<name>A0A2N5ED46_9GAMM</name>
<dbReference type="RefSeq" id="WP_101821840.1">
    <property type="nucleotide sequence ID" value="NZ_PJZH01000001.1"/>
</dbReference>
<organism evidence="2 3">
    <name type="scientific">Chimaeribacter coloradensis</name>
    <dbReference type="NCBI Taxonomy" id="2060068"/>
    <lineage>
        <taxon>Bacteria</taxon>
        <taxon>Pseudomonadati</taxon>
        <taxon>Pseudomonadota</taxon>
        <taxon>Gammaproteobacteria</taxon>
        <taxon>Enterobacterales</taxon>
        <taxon>Yersiniaceae</taxon>
        <taxon>Chimaeribacter</taxon>
    </lineage>
</organism>
<keyword evidence="1" id="KW-1133">Transmembrane helix</keyword>
<dbReference type="Proteomes" id="UP000234503">
    <property type="component" value="Unassembled WGS sequence"/>
</dbReference>
<proteinExistence type="predicted"/>
<dbReference type="OrthoDB" id="6506543at2"/>
<keyword evidence="1" id="KW-0472">Membrane</keyword>
<sequence length="90" mass="9798">MNQQEKCSPHPRAKRRSSPLALLRRGVSRAWQRSTLPARSVAVLKMIVNGLVLTLIMASVVVIDVVATLIHALCRLSGGRSLRDAGHHAP</sequence>
<protein>
    <submittedName>
        <fullName evidence="2">Uncharacterized protein</fullName>
    </submittedName>
</protein>
<keyword evidence="3" id="KW-1185">Reference proteome</keyword>
<evidence type="ECO:0000313" key="2">
    <source>
        <dbReference type="EMBL" id="PLR40449.1"/>
    </source>
</evidence>
<accession>A0A2N5ED46</accession>
<reference evidence="2 3" key="1">
    <citation type="submission" date="2017-12" db="EMBL/GenBank/DDBJ databases">
        <title>Characterization of six clinical isolates of Enterochimera gen. nov., a novel genus of the Yersiniaciae family and the three species Enterochimera arupensis sp. nov., Enterochimera coloradensis sp. nov, and Enterochimera californica sp. nov.</title>
        <authorList>
            <person name="Rossi A."/>
            <person name="Fisher M."/>
        </authorList>
    </citation>
    <scope>NUCLEOTIDE SEQUENCE [LARGE SCALE GENOMIC DNA]</scope>
    <source>
        <strain evidence="3">2016-Iso4</strain>
    </source>
</reference>